<evidence type="ECO:0000256" key="4">
    <source>
        <dbReference type="ARBA" id="ARBA00023015"/>
    </source>
</evidence>
<dbReference type="InterPro" id="IPR023260">
    <property type="entry name" value="Cys/Ser-rich_nuc_prot"/>
</dbReference>
<evidence type="ECO:0000259" key="10">
    <source>
        <dbReference type="Pfam" id="PF16019"/>
    </source>
</evidence>
<evidence type="ECO:0000256" key="6">
    <source>
        <dbReference type="ARBA" id="ARBA00023159"/>
    </source>
</evidence>
<dbReference type="PANTHER" id="PTHR13580">
    <property type="entry name" value="TGF-BETA INDUCED APOPTOSIS PROTEIN"/>
    <property type="match status" value="1"/>
</dbReference>
<protein>
    <submittedName>
        <fullName evidence="13 14">Cysteine/serine-rich nuclear protein 1-like</fullName>
    </submittedName>
</protein>
<evidence type="ECO:0000313" key="14">
    <source>
        <dbReference type="RefSeq" id="XP_028141901.1"/>
    </source>
</evidence>
<evidence type="ECO:0000256" key="3">
    <source>
        <dbReference type="ARBA" id="ARBA00022703"/>
    </source>
</evidence>
<feature type="region of interest" description="Disordered" evidence="9">
    <location>
        <begin position="271"/>
        <end position="307"/>
    </location>
</feature>
<evidence type="ECO:0000256" key="8">
    <source>
        <dbReference type="ARBA" id="ARBA00023242"/>
    </source>
</evidence>
<dbReference type="GO" id="GO:0005634">
    <property type="term" value="C:nucleus"/>
    <property type="evidence" value="ECO:0007669"/>
    <property type="project" value="UniProtKB-SubCell"/>
</dbReference>
<evidence type="ECO:0000313" key="12">
    <source>
        <dbReference type="Proteomes" id="UP001652700"/>
    </source>
</evidence>
<evidence type="ECO:0000313" key="11">
    <source>
        <dbReference type="EnsemblMetazoa" id="XP_028141900.1"/>
    </source>
</evidence>
<dbReference type="PRINTS" id="PR02031">
    <property type="entry name" value="CYSSERRICHNP"/>
</dbReference>
<proteinExistence type="inferred from homology"/>
<feature type="domain" description="Cysteine/serine-rich nuclear protein N-terminal" evidence="10">
    <location>
        <begin position="206"/>
        <end position="414"/>
    </location>
</feature>
<dbReference type="KEGG" id="dvv:114335810"/>
<dbReference type="PANTHER" id="PTHR13580:SF9">
    <property type="entry name" value="AXIN1 UP-REGULATED 1, ISOFORM A"/>
    <property type="match status" value="1"/>
</dbReference>
<feature type="compositionally biased region" description="Acidic residues" evidence="9">
    <location>
        <begin position="285"/>
        <end position="303"/>
    </location>
</feature>
<keyword evidence="4" id="KW-0805">Transcription regulation</keyword>
<organism evidence="14">
    <name type="scientific">Diabrotica virgifera virgifera</name>
    <name type="common">western corn rootworm</name>
    <dbReference type="NCBI Taxonomy" id="50390"/>
    <lineage>
        <taxon>Eukaryota</taxon>
        <taxon>Metazoa</taxon>
        <taxon>Ecdysozoa</taxon>
        <taxon>Arthropoda</taxon>
        <taxon>Hexapoda</taxon>
        <taxon>Insecta</taxon>
        <taxon>Pterygota</taxon>
        <taxon>Neoptera</taxon>
        <taxon>Endopterygota</taxon>
        <taxon>Coleoptera</taxon>
        <taxon>Polyphaga</taxon>
        <taxon>Cucujiformia</taxon>
        <taxon>Chrysomeloidea</taxon>
        <taxon>Chrysomelidae</taxon>
        <taxon>Galerucinae</taxon>
        <taxon>Diabroticina</taxon>
        <taxon>Diabroticites</taxon>
        <taxon>Diabrotica</taxon>
    </lineage>
</organism>
<feature type="region of interest" description="Disordered" evidence="9">
    <location>
        <begin position="1"/>
        <end position="150"/>
    </location>
</feature>
<accession>A0A6P7FZD5</accession>
<dbReference type="OrthoDB" id="5946974at2759"/>
<keyword evidence="12" id="KW-1185">Reference proteome</keyword>
<dbReference type="GO" id="GO:0043565">
    <property type="term" value="F:sequence-specific DNA binding"/>
    <property type="evidence" value="ECO:0007669"/>
    <property type="project" value="TreeGrafter"/>
</dbReference>
<comment type="similarity">
    <text evidence="2">Belongs to the AXUD1 family.</text>
</comment>
<dbReference type="Proteomes" id="UP001652700">
    <property type="component" value="Unplaced"/>
</dbReference>
<dbReference type="AlphaFoldDB" id="A0A6P7FZD5"/>
<feature type="region of interest" description="Disordered" evidence="9">
    <location>
        <begin position="176"/>
        <end position="208"/>
    </location>
</feature>
<feature type="compositionally biased region" description="Low complexity" evidence="9">
    <location>
        <begin position="178"/>
        <end position="189"/>
    </location>
</feature>
<dbReference type="InterPro" id="IPR031972">
    <property type="entry name" value="CSRNP_N"/>
</dbReference>
<keyword evidence="5" id="KW-0238">DNA-binding</keyword>
<evidence type="ECO:0000256" key="7">
    <source>
        <dbReference type="ARBA" id="ARBA00023163"/>
    </source>
</evidence>
<dbReference type="RefSeq" id="XP_028141901.1">
    <property type="nucleotide sequence ID" value="XM_028286100.1"/>
</dbReference>
<feature type="compositionally biased region" description="Basic and acidic residues" evidence="9">
    <location>
        <begin position="79"/>
        <end position="89"/>
    </location>
</feature>
<evidence type="ECO:0000256" key="2">
    <source>
        <dbReference type="ARBA" id="ARBA00008548"/>
    </source>
</evidence>
<dbReference type="EnsemblMetazoa" id="XM_028286100.2">
    <property type="protein sequence ID" value="XP_028141901.1"/>
    <property type="gene ID" value="LOC114335810"/>
</dbReference>
<dbReference type="GO" id="GO:0006915">
    <property type="term" value="P:apoptotic process"/>
    <property type="evidence" value="ECO:0007669"/>
    <property type="project" value="UniProtKB-KW"/>
</dbReference>
<dbReference type="EnsemblMetazoa" id="XM_050653364.1">
    <property type="protein sequence ID" value="XP_050509321.1"/>
    <property type="gene ID" value="LOC114335810"/>
</dbReference>
<feature type="compositionally biased region" description="Polar residues" evidence="9">
    <location>
        <begin position="33"/>
        <end position="64"/>
    </location>
</feature>
<gene>
    <name evidence="13 14" type="primary">LOC114335810</name>
</gene>
<keyword evidence="3" id="KW-0053">Apoptosis</keyword>
<feature type="compositionally biased region" description="Low complexity" evidence="9">
    <location>
        <begin position="1"/>
        <end position="23"/>
    </location>
</feature>
<keyword evidence="8" id="KW-0539">Nucleus</keyword>
<dbReference type="RefSeq" id="XP_050509321.1">
    <property type="nucleotide sequence ID" value="XM_050653364.1"/>
</dbReference>
<keyword evidence="7" id="KW-0804">Transcription</keyword>
<keyword evidence="6" id="KW-0010">Activator</keyword>
<dbReference type="Pfam" id="PF16019">
    <property type="entry name" value="CSRNP_N"/>
    <property type="match status" value="1"/>
</dbReference>
<dbReference type="EnsemblMetazoa" id="XM_028286099.2">
    <property type="protein sequence ID" value="XP_028141900.1"/>
    <property type="gene ID" value="LOC114335810"/>
</dbReference>
<reference evidence="13 14" key="1">
    <citation type="submission" date="2025-04" db="UniProtKB">
        <authorList>
            <consortium name="RefSeq"/>
        </authorList>
    </citation>
    <scope>IDENTIFICATION</scope>
    <source>
        <tissue evidence="13 14">Whole insect</tissue>
    </source>
</reference>
<name>A0A6P7FZD5_DIAVI</name>
<evidence type="ECO:0000313" key="13">
    <source>
        <dbReference type="RefSeq" id="XP_028141900.1"/>
    </source>
</evidence>
<dbReference type="RefSeq" id="XP_028141900.1">
    <property type="nucleotide sequence ID" value="XM_028286099.1"/>
</dbReference>
<sequence>MGSNVSTKTDSSSSSIMSNQNATIEPSKIIIDQSDQNISNSDQCCSASDQTGTEGTSSSSCHQSGTEHLKELPSSTNVEELKSNKKAIEFSDDTTGVDKNEDEDSATESLPPTEELIEEPHDRSDGSDSGLGSELSEERPQEVVANIESDSESSFLYNTISNTQFEEFARQVANNDMSGVQSKSKQTKSSLKRKHVADENDEPKAKKRKGITFDSVTVFYFPRTQGFTCVPSQGGSTLGMGAHHSHVKKFSIAEHALEQRRIHRQLLQQLRSERNVTGGTATSSDESDSEDEASEGSDTEMDPDNFYFLQPVPTRQRRALLRAAGVRKIDSIEKDECRNIRTSREFCGCGCKGYCDPDTCSCSQAGIKCQVDRLNFPCGCSRDNCGNSSGRIEFNPVRVRTHFIHTLMRLELEKEKEGKSENKDTPVPQNWMDNERLTAVPHQDQSSAKSPINKYNSSLLRDVNLTANVEAENCVHTGSFTNLHYGAPGEGPGNHLPDRADSLDLYTFRENCYSEEGNQEERKQPFHGQAFHFSGVGFGNYVPGHQNQYPQPYQQTFSEFPPMFTPYGGMYVPEFSQKPLDGAFHQTYENFNTDHNFPESKENQYTNLNPVASNSKIESFSELLNGRYGGYSSYEGEFSSLNSECSANNLEKGNDNSTSTNEECDENFGEIIKKSMVETVSA</sequence>
<evidence type="ECO:0000256" key="1">
    <source>
        <dbReference type="ARBA" id="ARBA00004123"/>
    </source>
</evidence>
<evidence type="ECO:0000256" key="5">
    <source>
        <dbReference type="ARBA" id="ARBA00023125"/>
    </source>
</evidence>
<dbReference type="GO" id="GO:0000981">
    <property type="term" value="F:DNA-binding transcription factor activity, RNA polymerase II-specific"/>
    <property type="evidence" value="ECO:0007669"/>
    <property type="project" value="TreeGrafter"/>
</dbReference>
<reference evidence="11" key="2">
    <citation type="submission" date="2025-05" db="UniProtKB">
        <authorList>
            <consortium name="EnsemblMetazoa"/>
        </authorList>
    </citation>
    <scope>IDENTIFICATION</scope>
</reference>
<dbReference type="GeneID" id="114335810"/>
<comment type="subcellular location">
    <subcellularLocation>
        <location evidence="1">Nucleus</location>
    </subcellularLocation>
</comment>
<evidence type="ECO:0000256" key="9">
    <source>
        <dbReference type="SAM" id="MobiDB-lite"/>
    </source>
</evidence>